<dbReference type="Gene3D" id="3.30.420.10">
    <property type="entry name" value="Ribonuclease H-like superfamily/Ribonuclease H"/>
    <property type="match status" value="1"/>
</dbReference>
<dbReference type="InterPro" id="IPR012337">
    <property type="entry name" value="RNaseH-like_sf"/>
</dbReference>
<dbReference type="SMART" id="SM00465">
    <property type="entry name" value="GIYc"/>
    <property type="match status" value="1"/>
</dbReference>
<reference evidence="4 5" key="1">
    <citation type="submission" date="2020-10" db="EMBL/GenBank/DDBJ databases">
        <title>Connecting structure to function with the recovery of over 1000 high-quality activated sludge metagenome-assembled genomes encoding full-length rRNA genes using long-read sequencing.</title>
        <authorList>
            <person name="Singleton C.M."/>
            <person name="Petriglieri F."/>
            <person name="Kristensen J.M."/>
            <person name="Kirkegaard R.H."/>
            <person name="Michaelsen T.Y."/>
            <person name="Andersen M.H."/>
            <person name="Karst S.M."/>
            <person name="Dueholm M.S."/>
            <person name="Nielsen P.H."/>
            <person name="Albertsen M."/>
        </authorList>
    </citation>
    <scope>NUCLEOTIDE SEQUENCE [LARGE SCALE GENOMIC DNA]</scope>
    <source>
        <strain evidence="4">Ribe_18-Q3-R11-54_BAT3C.373</strain>
    </source>
</reference>
<dbReference type="GO" id="GO:0006289">
    <property type="term" value="P:nucleotide-excision repair"/>
    <property type="evidence" value="ECO:0007669"/>
    <property type="project" value="InterPro"/>
</dbReference>
<dbReference type="Proteomes" id="UP000808349">
    <property type="component" value="Unassembled WGS sequence"/>
</dbReference>
<dbReference type="FunFam" id="3.30.420.10:FF:000045">
    <property type="entry name" value="3'-5' exonuclease DinG"/>
    <property type="match status" value="1"/>
</dbReference>
<dbReference type="GO" id="GO:0045004">
    <property type="term" value="P:DNA replication proofreading"/>
    <property type="evidence" value="ECO:0007669"/>
    <property type="project" value="TreeGrafter"/>
</dbReference>
<dbReference type="Gene3D" id="3.40.1440.10">
    <property type="entry name" value="GIY-YIG endonuclease"/>
    <property type="match status" value="1"/>
</dbReference>
<proteinExistence type="predicted"/>
<dbReference type="NCBIfam" id="TIGR00573">
    <property type="entry name" value="dnaq"/>
    <property type="match status" value="1"/>
</dbReference>
<dbReference type="GO" id="GO:0008408">
    <property type="term" value="F:3'-5' exonuclease activity"/>
    <property type="evidence" value="ECO:0007669"/>
    <property type="project" value="TreeGrafter"/>
</dbReference>
<protein>
    <submittedName>
        <fullName evidence="4">GIY-YIG nuclease family protein</fullName>
    </submittedName>
</protein>
<dbReference type="PANTHER" id="PTHR30231">
    <property type="entry name" value="DNA POLYMERASE III SUBUNIT EPSILON"/>
    <property type="match status" value="1"/>
</dbReference>
<dbReference type="SUPFAM" id="SSF53098">
    <property type="entry name" value="Ribonuclease H-like"/>
    <property type="match status" value="1"/>
</dbReference>
<dbReference type="AlphaFoldDB" id="A0A9D7XJJ9"/>
<dbReference type="PANTHER" id="PTHR30231:SF41">
    <property type="entry name" value="DNA POLYMERASE III SUBUNIT EPSILON"/>
    <property type="match status" value="1"/>
</dbReference>
<dbReference type="CDD" id="cd10434">
    <property type="entry name" value="GIY-YIG_UvrC_Cho"/>
    <property type="match status" value="1"/>
</dbReference>
<dbReference type="Pfam" id="PF01541">
    <property type="entry name" value="GIY-YIG"/>
    <property type="match status" value="1"/>
</dbReference>
<evidence type="ECO:0000313" key="5">
    <source>
        <dbReference type="Proteomes" id="UP000808349"/>
    </source>
</evidence>
<comment type="subunit">
    <text evidence="2">DNA polymerase III contains a core (composed of alpha, epsilon and theta chains) that associates with a tau subunit. This core dimerizes to form the POLIII' complex. PolIII' associates with the gamma complex (composed of gamma, delta, delta', psi and chi chains) and with the beta chain to form the complete DNA polymerase III complex.</text>
</comment>
<dbReference type="InterPro" id="IPR006054">
    <property type="entry name" value="DnaQ"/>
</dbReference>
<organism evidence="4 5">
    <name type="scientific">Candidatus Defluviibacterium haderslevense</name>
    <dbReference type="NCBI Taxonomy" id="2981993"/>
    <lineage>
        <taxon>Bacteria</taxon>
        <taxon>Pseudomonadati</taxon>
        <taxon>Bacteroidota</taxon>
        <taxon>Saprospiria</taxon>
        <taxon>Saprospirales</taxon>
        <taxon>Saprospiraceae</taxon>
        <taxon>Candidatus Defluviibacterium</taxon>
    </lineage>
</organism>
<dbReference type="Pfam" id="PF00929">
    <property type="entry name" value="RNase_T"/>
    <property type="match status" value="1"/>
</dbReference>
<name>A0A9D7XJJ9_9BACT</name>
<dbReference type="SUPFAM" id="SSF82771">
    <property type="entry name" value="GIY-YIG endonuclease"/>
    <property type="match status" value="1"/>
</dbReference>
<accession>A0A9D7XJJ9</accession>
<comment type="caution">
    <text evidence="4">The sequence shown here is derived from an EMBL/GenBank/DDBJ whole genome shotgun (WGS) entry which is preliminary data.</text>
</comment>
<evidence type="ECO:0000259" key="3">
    <source>
        <dbReference type="PROSITE" id="PS50164"/>
    </source>
</evidence>
<sequence>MTRFAIIDIETTGIQFKQGKITEIAILIYQNGQIVDQFESLINPETSIPFEITRITGITNEMVEQAPKFYEVAKKILEITHDAIFVAHNVQFDYSFVKEEFSALGYSFSRKKLCTVQLSRKHFPGLKSYALGNLIKHFNIEVTDRHRAYQDAMATSKLFHLILHANDHATDFMNQLVSNVKDAKLPGSLKREDVYAIPDEVGVYYMCNESGDYVYIGKSINIRERIYQHFSETGYKVSKMLRQVHRIEYTLTGSELMAQLLESSEIKKYGPEINRAQRSSKDQYAMFRTLNDLGYFQYLIKHKEWLDEKADVVQLFSSQKKASEYLDYLIHEYHLCEQVNSLKKNEQLPCYRYQIGICLGACAGQETKESYNERFEIMHQKINRFFQRNFILYDKGRSESEVSVFVIENGFCNAIGYLDKDISYEQPEVLKESLKSFRGNIETNGIINQYIKKHPSLKKIYF</sequence>
<dbReference type="InterPro" id="IPR047296">
    <property type="entry name" value="GIY-YIG_UvrC_Cho"/>
</dbReference>
<dbReference type="CDD" id="cd06127">
    <property type="entry name" value="DEDDh"/>
    <property type="match status" value="1"/>
</dbReference>
<dbReference type="InterPro" id="IPR036397">
    <property type="entry name" value="RNaseH_sf"/>
</dbReference>
<evidence type="ECO:0000256" key="2">
    <source>
        <dbReference type="ARBA" id="ARBA00026073"/>
    </source>
</evidence>
<dbReference type="SMART" id="SM00479">
    <property type="entry name" value="EXOIII"/>
    <property type="match status" value="1"/>
</dbReference>
<dbReference type="InterPro" id="IPR035901">
    <property type="entry name" value="GIY-YIG_endonuc_sf"/>
</dbReference>
<feature type="domain" description="GIY-YIG" evidence="3">
    <location>
        <begin position="199"/>
        <end position="275"/>
    </location>
</feature>
<dbReference type="InterPro" id="IPR013520">
    <property type="entry name" value="Ribonucl_H"/>
</dbReference>
<dbReference type="PROSITE" id="PS50164">
    <property type="entry name" value="GIY_YIG"/>
    <property type="match status" value="1"/>
</dbReference>
<dbReference type="GO" id="GO:0003677">
    <property type="term" value="F:DNA binding"/>
    <property type="evidence" value="ECO:0007669"/>
    <property type="project" value="InterPro"/>
</dbReference>
<evidence type="ECO:0000313" key="4">
    <source>
        <dbReference type="EMBL" id="MBK9719802.1"/>
    </source>
</evidence>
<evidence type="ECO:0000256" key="1">
    <source>
        <dbReference type="ARBA" id="ARBA00025483"/>
    </source>
</evidence>
<dbReference type="GO" id="GO:0003887">
    <property type="term" value="F:DNA-directed DNA polymerase activity"/>
    <property type="evidence" value="ECO:0007669"/>
    <property type="project" value="InterPro"/>
</dbReference>
<gene>
    <name evidence="4" type="ORF">IPO85_20255</name>
</gene>
<dbReference type="EMBL" id="JADKFW010000021">
    <property type="protein sequence ID" value="MBK9719802.1"/>
    <property type="molecule type" value="Genomic_DNA"/>
</dbReference>
<comment type="function">
    <text evidence="1">DNA polymerase III is a complex, multichain enzyme responsible for most of the replicative synthesis in bacteria. The epsilon subunit contain the editing function and is a proofreading 3'-5' exonuclease.</text>
</comment>
<dbReference type="InterPro" id="IPR000305">
    <property type="entry name" value="GIY-YIG_endonuc"/>
</dbReference>
<dbReference type="GO" id="GO:0005829">
    <property type="term" value="C:cytosol"/>
    <property type="evidence" value="ECO:0007669"/>
    <property type="project" value="TreeGrafter"/>
</dbReference>